<evidence type="ECO:0000256" key="4">
    <source>
        <dbReference type="ARBA" id="ARBA00022723"/>
    </source>
</evidence>
<keyword evidence="5 12" id="KW-0547">Nucleotide-binding</keyword>
<evidence type="ECO:0000313" key="16">
    <source>
        <dbReference type="EMBL" id="CAE7478620.1"/>
    </source>
</evidence>
<dbReference type="InterPro" id="IPR000115">
    <property type="entry name" value="PRibGlycinamide_synth"/>
</dbReference>
<evidence type="ECO:0000256" key="3">
    <source>
        <dbReference type="ARBA" id="ARBA00022598"/>
    </source>
</evidence>
<dbReference type="Proteomes" id="UP000604046">
    <property type="component" value="Unassembled WGS sequence"/>
</dbReference>
<dbReference type="NCBIfam" id="TIGR00877">
    <property type="entry name" value="purD"/>
    <property type="match status" value="1"/>
</dbReference>
<dbReference type="PROSITE" id="PS00108">
    <property type="entry name" value="PROTEIN_KINASE_ST"/>
    <property type="match status" value="1"/>
</dbReference>
<evidence type="ECO:0000256" key="11">
    <source>
        <dbReference type="ARBA" id="ARBA00042864"/>
    </source>
</evidence>
<accession>A0A812SGL5</accession>
<dbReference type="GO" id="GO:0009113">
    <property type="term" value="P:purine nucleobase biosynthetic process"/>
    <property type="evidence" value="ECO:0007669"/>
    <property type="project" value="InterPro"/>
</dbReference>
<comment type="caution">
    <text evidence="16">The sequence shown here is derived from an EMBL/GenBank/DDBJ whole genome shotgun (WGS) entry which is preliminary data.</text>
</comment>
<dbReference type="PANTHER" id="PTHR43472">
    <property type="entry name" value="PHOSPHORIBOSYLAMINE--GLYCINE LIGASE"/>
    <property type="match status" value="1"/>
</dbReference>
<dbReference type="InterPro" id="IPR020561">
    <property type="entry name" value="PRibGlycinamid_synth_ATP-grasp"/>
</dbReference>
<dbReference type="EC" id="6.3.4.13" evidence="2"/>
<dbReference type="OrthoDB" id="2018833at2759"/>
<dbReference type="InterPro" id="IPR020560">
    <property type="entry name" value="PRibGlycinamide_synth_C-dom"/>
</dbReference>
<evidence type="ECO:0000259" key="15">
    <source>
        <dbReference type="PROSITE" id="PS50975"/>
    </source>
</evidence>
<dbReference type="SMART" id="SM00220">
    <property type="entry name" value="S_TKc"/>
    <property type="match status" value="1"/>
</dbReference>
<sequence>MDSLSKPSREPNVVGSQWLEPLLASCGLLHECTRASAWCEAMGAVEVAEVMQSWQELAEHLQLSLEERRRLEQVCTGSAAGASGAAGGAAGDAGHWLVPWLEANQLGHYAEEAVRWCRQMGAVSLEEVMECWEVLAADLEMDYLEIRRLAVASGRADVPKSRALPVNPSEAALPAITVQERIAAIEQNSRPETTIIRPELQILAAGGFRCIRLLGRGQYGTAHLVECTDKPGEPEQVVAKVVFLDHLKDKDRALALQEVELLKRLKHPNVVQHHTSFLHHRGTAPHTGEALVNVMEYCAGGDLRVWLENCAAAEERLPEESVLSLFVQMLKGVGYVHSCRILHRDLKTSNMLLDQDHRIVKVGDFGIARVLESTTAVAATHSILRVMADVLVVGGGGREHAIAVKLRDSPKVRHVYCAPGNGGTATEDQMTNVAIGDSDVAGLVKVAQEKQVALVFVGPEAPLCAGLADACAVAGIPCFGPTKMAAELEASKTFSKDFFAKYNLPTAAYRNFKTGDHEAALKYVEEQYAAGREVVVKASGLAAGKGVLMPQSLEEAKAGVKEVMVDKVFGSAGDELVVEQLLIGEECSCMAFADGQVAAMMAPAQDHKRVNDNDQGPNTGGMGAYAPAPCLTPELRVQVEEVLQRTVEALAKEGRRYIGVLYGGFMLTKDGPMLLEYNCRFGDPETQVLLPLLDSDLFEVALGCAEGNMKARVPEVQWKSGAAATVVCAAKGYPGSYPKGLPISGLAAADAVEGVKVYHAGTKAAEAGPVTSGGRVLAVTGLSANLKDALQKAYEGVSKISFDPPESTESSMHFRTDIGNKALKRLAAA</sequence>
<dbReference type="FunFam" id="3.40.50.20:FF:000006">
    <property type="entry name" value="Phosphoribosylamine--glycine ligase, chloroplastic"/>
    <property type="match status" value="1"/>
</dbReference>
<dbReference type="EMBL" id="CAJNDS010002446">
    <property type="protein sequence ID" value="CAE7478620.1"/>
    <property type="molecule type" value="Genomic_DNA"/>
</dbReference>
<reference evidence="16" key="1">
    <citation type="submission" date="2021-02" db="EMBL/GenBank/DDBJ databases">
        <authorList>
            <person name="Dougan E. K."/>
            <person name="Rhodes N."/>
            <person name="Thang M."/>
            <person name="Chan C."/>
        </authorList>
    </citation>
    <scope>NUCLEOTIDE SEQUENCE</scope>
</reference>
<dbReference type="UniPathway" id="UPA00074">
    <property type="reaction ID" value="UER00125"/>
</dbReference>
<evidence type="ECO:0000256" key="5">
    <source>
        <dbReference type="ARBA" id="ARBA00022741"/>
    </source>
</evidence>
<evidence type="ECO:0000259" key="14">
    <source>
        <dbReference type="PROSITE" id="PS50011"/>
    </source>
</evidence>
<dbReference type="Gene3D" id="3.30.1490.20">
    <property type="entry name" value="ATP-grasp fold, A domain"/>
    <property type="match status" value="1"/>
</dbReference>
<dbReference type="Pfam" id="PF00069">
    <property type="entry name" value="Pkinase"/>
    <property type="match status" value="1"/>
</dbReference>
<proteinExistence type="inferred from homology"/>
<name>A0A812SGL5_9DINO</name>
<keyword evidence="7 12" id="KW-0067">ATP-binding</keyword>
<evidence type="ECO:0000256" key="12">
    <source>
        <dbReference type="PROSITE-ProRule" id="PRU00409"/>
    </source>
</evidence>
<dbReference type="PROSITE" id="PS00184">
    <property type="entry name" value="GARS"/>
    <property type="match status" value="1"/>
</dbReference>
<dbReference type="InterPro" id="IPR037123">
    <property type="entry name" value="PRibGlycinamide_synth_C_sf"/>
</dbReference>
<dbReference type="InterPro" id="IPR011761">
    <property type="entry name" value="ATP-grasp"/>
</dbReference>
<dbReference type="InterPro" id="IPR016185">
    <property type="entry name" value="PreATP-grasp_dom_sf"/>
</dbReference>
<evidence type="ECO:0000256" key="9">
    <source>
        <dbReference type="ARBA" id="ARBA00038345"/>
    </source>
</evidence>
<evidence type="ECO:0000256" key="1">
    <source>
        <dbReference type="ARBA" id="ARBA00005174"/>
    </source>
</evidence>
<organism evidence="16 17">
    <name type="scientific">Symbiodinium natans</name>
    <dbReference type="NCBI Taxonomy" id="878477"/>
    <lineage>
        <taxon>Eukaryota</taxon>
        <taxon>Sar</taxon>
        <taxon>Alveolata</taxon>
        <taxon>Dinophyceae</taxon>
        <taxon>Suessiales</taxon>
        <taxon>Symbiodiniaceae</taxon>
        <taxon>Symbiodinium</taxon>
    </lineage>
</organism>
<dbReference type="SUPFAM" id="SSF56059">
    <property type="entry name" value="Glutathione synthetase ATP-binding domain-like"/>
    <property type="match status" value="1"/>
</dbReference>
<evidence type="ECO:0000313" key="17">
    <source>
        <dbReference type="Proteomes" id="UP000604046"/>
    </source>
</evidence>
<evidence type="ECO:0000256" key="2">
    <source>
        <dbReference type="ARBA" id="ARBA00013255"/>
    </source>
</evidence>
<gene>
    <name evidence="16" type="primary">GART</name>
    <name evidence="16" type="ORF">SNAT2548_LOCUS26880</name>
</gene>
<dbReference type="PROSITE" id="PS00107">
    <property type="entry name" value="PROTEIN_KINASE_ATP"/>
    <property type="match status" value="1"/>
</dbReference>
<keyword evidence="8" id="KW-0464">Manganese</keyword>
<keyword evidence="6" id="KW-0658">Purine biosynthesis</keyword>
<dbReference type="SUPFAM" id="SSF56112">
    <property type="entry name" value="Protein kinase-like (PK-like)"/>
    <property type="match status" value="1"/>
</dbReference>
<protein>
    <recommendedName>
        <fullName evidence="2">phosphoribosylamine--glycine ligase</fullName>
        <ecNumber evidence="2">6.3.4.13</ecNumber>
    </recommendedName>
    <alternativeName>
        <fullName evidence="10">Glycinamide ribonucleotide synthetase</fullName>
    </alternativeName>
    <alternativeName>
        <fullName evidence="11">Phosphoribosylglycinamide synthetase</fullName>
    </alternativeName>
</protein>
<evidence type="ECO:0000256" key="7">
    <source>
        <dbReference type="ARBA" id="ARBA00022840"/>
    </source>
</evidence>
<dbReference type="Gene3D" id="3.30.470.20">
    <property type="entry name" value="ATP-grasp fold, B domain"/>
    <property type="match status" value="1"/>
</dbReference>
<keyword evidence="17" id="KW-1185">Reference proteome</keyword>
<dbReference type="SMART" id="SM01210">
    <property type="entry name" value="GARS_C"/>
    <property type="match status" value="1"/>
</dbReference>
<dbReference type="GO" id="GO:0006189">
    <property type="term" value="P:'de novo' IMP biosynthetic process"/>
    <property type="evidence" value="ECO:0007669"/>
    <property type="project" value="UniProtKB-UniPathway"/>
</dbReference>
<feature type="binding site" evidence="13">
    <location>
        <position position="240"/>
    </location>
    <ligand>
        <name>ATP</name>
        <dbReference type="ChEBI" id="CHEBI:30616"/>
    </ligand>
</feature>
<dbReference type="InterPro" id="IPR008271">
    <property type="entry name" value="Ser/Thr_kinase_AS"/>
</dbReference>
<dbReference type="Gene3D" id="3.40.50.20">
    <property type="match status" value="1"/>
</dbReference>
<dbReference type="GO" id="GO:0005524">
    <property type="term" value="F:ATP binding"/>
    <property type="evidence" value="ECO:0007669"/>
    <property type="project" value="UniProtKB-UniRule"/>
</dbReference>
<dbReference type="SUPFAM" id="SSF52440">
    <property type="entry name" value="PreATP-grasp domain"/>
    <property type="match status" value="1"/>
</dbReference>
<evidence type="ECO:0000256" key="13">
    <source>
        <dbReference type="PROSITE-ProRule" id="PRU10141"/>
    </source>
</evidence>
<dbReference type="Gene3D" id="1.10.510.10">
    <property type="entry name" value="Transferase(Phosphotransferase) domain 1"/>
    <property type="match status" value="1"/>
</dbReference>
<dbReference type="InterPro" id="IPR020559">
    <property type="entry name" value="PRibGlycinamide_synth_CS"/>
</dbReference>
<evidence type="ECO:0000256" key="6">
    <source>
        <dbReference type="ARBA" id="ARBA00022755"/>
    </source>
</evidence>
<dbReference type="InterPro" id="IPR000719">
    <property type="entry name" value="Prot_kinase_dom"/>
</dbReference>
<dbReference type="AlphaFoldDB" id="A0A812SGL5"/>
<dbReference type="InterPro" id="IPR011009">
    <property type="entry name" value="Kinase-like_dom_sf"/>
</dbReference>
<dbReference type="InterPro" id="IPR020562">
    <property type="entry name" value="PRibGlycinamide_synth_N"/>
</dbReference>
<dbReference type="InterPro" id="IPR011054">
    <property type="entry name" value="Rudment_hybrid_motif"/>
</dbReference>
<keyword evidence="4" id="KW-0479">Metal-binding</keyword>
<dbReference type="Pfam" id="PF02844">
    <property type="entry name" value="GARS_N"/>
    <property type="match status" value="1"/>
</dbReference>
<comment type="pathway">
    <text evidence="1">Purine metabolism; IMP biosynthesis via de novo pathway; N(1)-(5-phospho-D-ribosyl)glycinamide from 5-phospho-alpha-D-ribose 1-diphosphate: step 2/2.</text>
</comment>
<dbReference type="PANTHER" id="PTHR43472:SF1">
    <property type="entry name" value="PHOSPHORIBOSYLAMINE--GLYCINE LIGASE, CHLOROPLASTIC"/>
    <property type="match status" value="1"/>
</dbReference>
<dbReference type="InterPro" id="IPR013815">
    <property type="entry name" value="ATP_grasp_subdomain_1"/>
</dbReference>
<evidence type="ECO:0000256" key="10">
    <source>
        <dbReference type="ARBA" id="ARBA00042242"/>
    </source>
</evidence>
<dbReference type="PROSITE" id="PS50975">
    <property type="entry name" value="ATP_GRASP"/>
    <property type="match status" value="1"/>
</dbReference>
<comment type="similarity">
    <text evidence="9">Belongs to the GARS family.</text>
</comment>
<dbReference type="GO" id="GO:0046872">
    <property type="term" value="F:metal ion binding"/>
    <property type="evidence" value="ECO:0007669"/>
    <property type="project" value="UniProtKB-KW"/>
</dbReference>
<dbReference type="PROSITE" id="PS50011">
    <property type="entry name" value="PROTEIN_KINASE_DOM"/>
    <property type="match status" value="1"/>
</dbReference>
<dbReference type="SMART" id="SM01209">
    <property type="entry name" value="GARS_A"/>
    <property type="match status" value="1"/>
</dbReference>
<dbReference type="FunFam" id="3.30.470.20:FF:000018">
    <property type="entry name" value="Trifunctional purine biosynthetic protein adenosine-3"/>
    <property type="match status" value="1"/>
</dbReference>
<dbReference type="Gene3D" id="3.90.600.10">
    <property type="entry name" value="Phosphoribosylglycinamide synthetase, C-terminal domain"/>
    <property type="match status" value="1"/>
</dbReference>
<keyword evidence="3" id="KW-0436">Ligase</keyword>
<dbReference type="Pfam" id="PF02843">
    <property type="entry name" value="GARS_C"/>
    <property type="match status" value="1"/>
</dbReference>
<dbReference type="HAMAP" id="MF_00138">
    <property type="entry name" value="GARS"/>
    <property type="match status" value="1"/>
</dbReference>
<feature type="domain" description="ATP-grasp" evidence="15">
    <location>
        <begin position="496"/>
        <end position="706"/>
    </location>
</feature>
<dbReference type="GO" id="GO:0004637">
    <property type="term" value="F:phosphoribosylamine-glycine ligase activity"/>
    <property type="evidence" value="ECO:0007669"/>
    <property type="project" value="UniProtKB-EC"/>
</dbReference>
<dbReference type="InterPro" id="IPR017441">
    <property type="entry name" value="Protein_kinase_ATP_BS"/>
</dbReference>
<dbReference type="Pfam" id="PF01071">
    <property type="entry name" value="GARS_A"/>
    <property type="match status" value="1"/>
</dbReference>
<evidence type="ECO:0000256" key="8">
    <source>
        <dbReference type="ARBA" id="ARBA00023211"/>
    </source>
</evidence>
<dbReference type="GO" id="GO:0004672">
    <property type="term" value="F:protein kinase activity"/>
    <property type="evidence" value="ECO:0007669"/>
    <property type="project" value="InterPro"/>
</dbReference>
<dbReference type="FunFam" id="3.90.600.10:FF:000001">
    <property type="entry name" value="Trifunctional purine biosynthetic protein adenosine-3"/>
    <property type="match status" value="1"/>
</dbReference>
<feature type="domain" description="Protein kinase" evidence="14">
    <location>
        <begin position="208"/>
        <end position="520"/>
    </location>
</feature>
<dbReference type="SUPFAM" id="SSF51246">
    <property type="entry name" value="Rudiment single hybrid motif"/>
    <property type="match status" value="1"/>
</dbReference>